<feature type="region of interest" description="Disordered" evidence="1">
    <location>
        <begin position="219"/>
        <end position="262"/>
    </location>
</feature>
<gene>
    <name evidence="2" type="ORF">N0V87_004567</name>
</gene>
<feature type="compositionally biased region" description="Polar residues" evidence="1">
    <location>
        <begin position="379"/>
        <end position="410"/>
    </location>
</feature>
<feature type="region of interest" description="Disordered" evidence="1">
    <location>
        <begin position="303"/>
        <end position="596"/>
    </location>
</feature>
<dbReference type="EMBL" id="JAPEUV010000037">
    <property type="protein sequence ID" value="KAJ4337611.1"/>
    <property type="molecule type" value="Genomic_DNA"/>
</dbReference>
<sequence>MVTAGATDNVSLHSLTCPPPFHTTTRAYHYSCALDMNTSLSRNYTTTLYQTRSTAPRLPFHPHIHILRLPYMSTGQSIASPRAPRGQRQPSAAQPGQENNNGRQSQRRPRGGRNHHNAAHASPSKAPHADPSLSEGGGAYTTDDARAPPRSGKKHTRGPPSHDRTFSPVGAQTSLTDTEVAANRTSATPLKNHGAYAGPTFHASPAPSALPIPKFLSRSVPAKTAGSPPTPPPDNSSGSDIASPTPSPSRAPIAIPARHEDSPLDMLFRADKAERAKNITFSPNHAPVRPQQQQQEYNVFPIELDGDSRNSPMHQPPFQSPGGHRSTTDPSRVPQLKDVEQTNNGNDVMQDLMNRLSMSQKPHHAPMETPPRQAPQAPGNFQSPQFTPSPFNTGRPSINRSVSGPTTPAQAPQDGPDFFYGNRNLSPMFKAAQGDTPKRNSGLRTEVTADSPTVQENMFHDFPSIPAANAMDPNAFLRGQPAPGTQGPANPRRGSVPYGQPQPKQPNKHVTQTPGRYQQRQDNHQRGRGSFHGQGQRHGRPAANAPPATAPRPATTMMSFVPASVSAKPKAKPAEQLAASAPPATAAPPPKTATPDTLALEQDLKRMLNLSLTGEGVR</sequence>
<dbReference type="InterPro" id="IPR028322">
    <property type="entry name" value="PNRC-like_rgn"/>
</dbReference>
<dbReference type="Pfam" id="PF15365">
    <property type="entry name" value="PNRC"/>
    <property type="match status" value="1"/>
</dbReference>
<proteinExistence type="predicted"/>
<protein>
    <submittedName>
        <fullName evidence="2">Uncharacterized protein</fullName>
    </submittedName>
</protein>
<accession>A0A9W9C0M0</accession>
<dbReference type="AlphaFoldDB" id="A0A9W9C0M0"/>
<keyword evidence="3" id="KW-1185">Reference proteome</keyword>
<organism evidence="2 3">
    <name type="scientific">Didymella glomerata</name>
    <dbReference type="NCBI Taxonomy" id="749621"/>
    <lineage>
        <taxon>Eukaryota</taxon>
        <taxon>Fungi</taxon>
        <taxon>Dikarya</taxon>
        <taxon>Ascomycota</taxon>
        <taxon>Pezizomycotina</taxon>
        <taxon>Dothideomycetes</taxon>
        <taxon>Pleosporomycetidae</taxon>
        <taxon>Pleosporales</taxon>
        <taxon>Pleosporineae</taxon>
        <taxon>Didymellaceae</taxon>
        <taxon>Didymella</taxon>
    </lineage>
</organism>
<evidence type="ECO:0000313" key="2">
    <source>
        <dbReference type="EMBL" id="KAJ4337611.1"/>
    </source>
</evidence>
<feature type="compositionally biased region" description="Low complexity" evidence="1">
    <location>
        <begin position="241"/>
        <end position="256"/>
    </location>
</feature>
<dbReference type="GO" id="GO:0016071">
    <property type="term" value="P:mRNA metabolic process"/>
    <property type="evidence" value="ECO:0007669"/>
    <property type="project" value="UniProtKB-ARBA"/>
</dbReference>
<feature type="compositionally biased region" description="Basic residues" evidence="1">
    <location>
        <begin position="105"/>
        <end position="118"/>
    </location>
</feature>
<evidence type="ECO:0000256" key="1">
    <source>
        <dbReference type="SAM" id="MobiDB-lite"/>
    </source>
</evidence>
<dbReference type="Proteomes" id="UP001140562">
    <property type="component" value="Unassembled WGS sequence"/>
</dbReference>
<feature type="region of interest" description="Disordered" evidence="1">
    <location>
        <begin position="76"/>
        <end position="175"/>
    </location>
</feature>
<reference evidence="2" key="1">
    <citation type="submission" date="2022-10" db="EMBL/GenBank/DDBJ databases">
        <title>Tapping the CABI collections for fungal endophytes: first genome assemblies for Collariella, Neodidymelliopsis, Ascochyta clinopodiicola, Didymella pomorum, Didymosphaeria variabile, Neocosmospora piperis and Neocucurbitaria cava.</title>
        <authorList>
            <person name="Hill R."/>
        </authorList>
    </citation>
    <scope>NUCLEOTIDE SEQUENCE</scope>
    <source>
        <strain evidence="2">IMI 360193</strain>
    </source>
</reference>
<feature type="compositionally biased region" description="Polar residues" evidence="1">
    <location>
        <begin position="88"/>
        <end position="98"/>
    </location>
</feature>
<name>A0A9W9C0M0_9PLEO</name>
<feature type="compositionally biased region" description="Polar residues" evidence="1">
    <location>
        <begin position="508"/>
        <end position="518"/>
    </location>
</feature>
<evidence type="ECO:0000313" key="3">
    <source>
        <dbReference type="Proteomes" id="UP001140562"/>
    </source>
</evidence>
<feature type="compositionally biased region" description="Low complexity" evidence="1">
    <location>
        <begin position="541"/>
        <end position="584"/>
    </location>
</feature>
<dbReference type="OrthoDB" id="2142961at2759"/>
<comment type="caution">
    <text evidence="2">The sequence shown here is derived from an EMBL/GenBank/DDBJ whole genome shotgun (WGS) entry which is preliminary data.</text>
</comment>